<evidence type="ECO:0000313" key="3">
    <source>
        <dbReference type="Proteomes" id="UP000177042"/>
    </source>
</evidence>
<dbReference type="SUPFAM" id="SSF69786">
    <property type="entry name" value="YggU-like"/>
    <property type="match status" value="1"/>
</dbReference>
<gene>
    <name evidence="2" type="ORF">A3C26_00920</name>
</gene>
<name>A0A1F5JBB8_9BACT</name>
<comment type="similarity">
    <text evidence="1">Belongs to the UPF0235 family.</text>
</comment>
<evidence type="ECO:0000256" key="1">
    <source>
        <dbReference type="ARBA" id="ARBA00010364"/>
    </source>
</evidence>
<dbReference type="Gene3D" id="3.30.1200.10">
    <property type="entry name" value="YggU-like"/>
    <property type="match status" value="1"/>
</dbReference>
<evidence type="ECO:0000313" key="2">
    <source>
        <dbReference type="EMBL" id="OGE25883.1"/>
    </source>
</evidence>
<dbReference type="Pfam" id="PF02594">
    <property type="entry name" value="DUF167"/>
    <property type="match status" value="1"/>
</dbReference>
<dbReference type="PANTHER" id="PTHR13420:SF7">
    <property type="entry name" value="UPF0235 PROTEIN C15ORF40"/>
    <property type="match status" value="1"/>
</dbReference>
<dbReference type="NCBIfam" id="TIGR00251">
    <property type="entry name" value="DUF167 family protein"/>
    <property type="match status" value="1"/>
</dbReference>
<dbReference type="Proteomes" id="UP000177042">
    <property type="component" value="Unassembled WGS sequence"/>
</dbReference>
<protein>
    <submittedName>
        <fullName evidence="2">Uncharacterized protein</fullName>
    </submittedName>
</protein>
<reference evidence="2 3" key="1">
    <citation type="journal article" date="2016" name="Nat. Commun.">
        <title>Thousands of microbial genomes shed light on interconnected biogeochemical processes in an aquifer system.</title>
        <authorList>
            <person name="Anantharaman K."/>
            <person name="Brown C.T."/>
            <person name="Hug L.A."/>
            <person name="Sharon I."/>
            <person name="Castelle C.J."/>
            <person name="Probst A.J."/>
            <person name="Thomas B.C."/>
            <person name="Singh A."/>
            <person name="Wilkins M.J."/>
            <person name="Karaoz U."/>
            <person name="Brodie E.L."/>
            <person name="Williams K.H."/>
            <person name="Hubbard S.S."/>
            <person name="Banfield J.F."/>
        </authorList>
    </citation>
    <scope>NUCLEOTIDE SEQUENCE [LARGE SCALE GENOMIC DNA]</scope>
</reference>
<comment type="caution">
    <text evidence="2">The sequence shown here is derived from an EMBL/GenBank/DDBJ whole genome shotgun (WGS) entry which is preliminary data.</text>
</comment>
<dbReference type="SMART" id="SM01152">
    <property type="entry name" value="DUF167"/>
    <property type="match status" value="1"/>
</dbReference>
<dbReference type="EMBL" id="MFCX01000019">
    <property type="protein sequence ID" value="OGE25883.1"/>
    <property type="molecule type" value="Genomic_DNA"/>
</dbReference>
<dbReference type="InterPro" id="IPR036591">
    <property type="entry name" value="YggU-like_sf"/>
</dbReference>
<sequence>MKISVIVHPNSKKERIEKDLLDNLHVYVHKPPLEGKANRATIEALAEYFKVSKANVNLISGATSKYKIFEIVI</sequence>
<proteinExistence type="inferred from homology"/>
<accession>A0A1F5JBB8</accession>
<dbReference type="InterPro" id="IPR003746">
    <property type="entry name" value="DUF167"/>
</dbReference>
<dbReference type="GO" id="GO:0005737">
    <property type="term" value="C:cytoplasm"/>
    <property type="evidence" value="ECO:0007669"/>
    <property type="project" value="TreeGrafter"/>
</dbReference>
<dbReference type="PANTHER" id="PTHR13420">
    <property type="entry name" value="UPF0235 PROTEIN C15ORF40"/>
    <property type="match status" value="1"/>
</dbReference>
<organism evidence="2 3">
    <name type="scientific">Candidatus Daviesbacteria bacterium RIFCSPHIGHO2_02_FULL_39_12</name>
    <dbReference type="NCBI Taxonomy" id="1797770"/>
    <lineage>
        <taxon>Bacteria</taxon>
        <taxon>Candidatus Daviesiibacteriota</taxon>
    </lineage>
</organism>
<dbReference type="AlphaFoldDB" id="A0A1F5JBB8"/>